<name>A0A7S0MYC7_9CRYP</name>
<protein>
    <submittedName>
        <fullName evidence="2">Uncharacterized protein</fullName>
    </submittedName>
</protein>
<dbReference type="EMBL" id="HBEZ01052771">
    <property type="protein sequence ID" value="CAD8654978.1"/>
    <property type="molecule type" value="Transcribed_RNA"/>
</dbReference>
<feature type="region of interest" description="Disordered" evidence="1">
    <location>
        <begin position="76"/>
        <end position="105"/>
    </location>
</feature>
<evidence type="ECO:0000313" key="2">
    <source>
        <dbReference type="EMBL" id="CAD8654978.1"/>
    </source>
</evidence>
<organism evidence="2">
    <name type="scientific">Cryptomonas curvata</name>
    <dbReference type="NCBI Taxonomy" id="233186"/>
    <lineage>
        <taxon>Eukaryota</taxon>
        <taxon>Cryptophyceae</taxon>
        <taxon>Cryptomonadales</taxon>
        <taxon>Cryptomonadaceae</taxon>
        <taxon>Cryptomonas</taxon>
    </lineage>
</organism>
<proteinExistence type="predicted"/>
<gene>
    <name evidence="2" type="ORF">CCUR1050_LOCUS28970</name>
</gene>
<feature type="compositionally biased region" description="Basic and acidic residues" evidence="1">
    <location>
        <begin position="85"/>
        <end position="105"/>
    </location>
</feature>
<dbReference type="AlphaFoldDB" id="A0A7S0MYC7"/>
<accession>A0A7S0MYC7</accession>
<sequence>MTDRKEPKMSAVAMMENWKSAVMKEGAVASVFEENWGYLKAKPEEIKARKFESRRVKYFNHGKATVIDKRIPLEQDSDLFSKTPETPEHEKIPDDPSRFEKTMNDARWRPTNYEYGSRGSLELFGVCDHGIKATITKQPR</sequence>
<evidence type="ECO:0000256" key="1">
    <source>
        <dbReference type="SAM" id="MobiDB-lite"/>
    </source>
</evidence>
<reference evidence="2" key="1">
    <citation type="submission" date="2021-01" db="EMBL/GenBank/DDBJ databases">
        <authorList>
            <person name="Corre E."/>
            <person name="Pelletier E."/>
            <person name="Niang G."/>
            <person name="Scheremetjew M."/>
            <person name="Finn R."/>
            <person name="Kale V."/>
            <person name="Holt S."/>
            <person name="Cochrane G."/>
            <person name="Meng A."/>
            <person name="Brown T."/>
            <person name="Cohen L."/>
        </authorList>
    </citation>
    <scope>NUCLEOTIDE SEQUENCE</scope>
    <source>
        <strain evidence="2">CCAP979/52</strain>
    </source>
</reference>